<dbReference type="Proteomes" id="UP000325273">
    <property type="component" value="Unassembled WGS sequence"/>
</dbReference>
<dbReference type="AlphaFoldDB" id="A0A5B0G6I2"/>
<evidence type="ECO:0000313" key="6">
    <source>
        <dbReference type="Proteomes" id="UP000325273"/>
    </source>
</evidence>
<dbReference type="GO" id="GO:0004497">
    <property type="term" value="F:monooxygenase activity"/>
    <property type="evidence" value="ECO:0007669"/>
    <property type="project" value="UniProtKB-KW"/>
</dbReference>
<keyword evidence="1" id="KW-0560">Oxidoreductase</keyword>
<evidence type="ECO:0000256" key="3">
    <source>
        <dbReference type="SAM" id="MobiDB-lite"/>
    </source>
</evidence>
<evidence type="ECO:0000313" key="5">
    <source>
        <dbReference type="EMBL" id="KAA0998268.1"/>
    </source>
</evidence>
<protein>
    <submittedName>
        <fullName evidence="5">FAD-dependent monooxygenase</fullName>
    </submittedName>
</protein>
<feature type="region of interest" description="Disordered" evidence="3">
    <location>
        <begin position="373"/>
        <end position="393"/>
    </location>
</feature>
<evidence type="ECO:0000259" key="4">
    <source>
        <dbReference type="Pfam" id="PF01494"/>
    </source>
</evidence>
<feature type="domain" description="FAD-binding" evidence="4">
    <location>
        <begin position="7"/>
        <end position="313"/>
    </location>
</feature>
<dbReference type="InterPro" id="IPR002938">
    <property type="entry name" value="FAD-bd"/>
</dbReference>
<dbReference type="SUPFAM" id="SSF51905">
    <property type="entry name" value="FAD/NAD(P)-binding domain"/>
    <property type="match status" value="1"/>
</dbReference>
<organism evidence="5 6">
    <name type="scientific">Paraburkholderia panacisoli</name>
    <dbReference type="NCBI Taxonomy" id="2603818"/>
    <lineage>
        <taxon>Bacteria</taxon>
        <taxon>Pseudomonadati</taxon>
        <taxon>Pseudomonadota</taxon>
        <taxon>Betaproteobacteria</taxon>
        <taxon>Burkholderiales</taxon>
        <taxon>Burkholderiaceae</taxon>
        <taxon>Paraburkholderia</taxon>
    </lineage>
</organism>
<accession>A0A5B0G6I2</accession>
<gene>
    <name evidence="5" type="ORF">FVF58_45115</name>
</gene>
<dbReference type="Pfam" id="PF01494">
    <property type="entry name" value="FAD_binding_3"/>
    <property type="match status" value="1"/>
</dbReference>
<comment type="caution">
    <text evidence="5">The sequence shown here is derived from an EMBL/GenBank/DDBJ whole genome shotgun (WGS) entry which is preliminary data.</text>
</comment>
<dbReference type="GO" id="GO:0071949">
    <property type="term" value="F:FAD binding"/>
    <property type="evidence" value="ECO:0007669"/>
    <property type="project" value="InterPro"/>
</dbReference>
<sequence length="408" mass="44288">MAHGNWDVVIVGGGLGGAALGRSLAMQGVRTLVVEREAAFKDRVRGEGMHPWGVAEARTLGIDGLLRDSGAHEVRWWKRYFGPVPRDCRDLVETTPAHCGCLNFYHPAMQRALLDAAEAAGAIVRRDTAVVGVEPGDAPAVRLRTVQGEERVSARLVVGADGRRSMVRGAAGFIVSQDPPRLVIAGVLHEGLGAPEDAVHYFQNPSCGQGALIFPIGQQRFRSYFVYGVAQRHPVSGSRHIAEFVDGCVATGVPRDWYAGASMAGPLAAYPGADCWVGHPYRDGVALIGDAAAASDPSWGCGLSLTLRDVRVLRDCLLGTDDWQAAAHWYAQQHDRYYGALHRVEDWLTRLLYETGHMADMRRARVLPQLANEPDRAPDLSGLGPDTPSDEAARRRFFAEDVDLATRQ</sequence>
<proteinExistence type="predicted"/>
<name>A0A5B0G6I2_9BURK</name>
<evidence type="ECO:0000256" key="1">
    <source>
        <dbReference type="ARBA" id="ARBA00023002"/>
    </source>
</evidence>
<evidence type="ECO:0000256" key="2">
    <source>
        <dbReference type="ARBA" id="ARBA00023027"/>
    </source>
</evidence>
<dbReference type="InterPro" id="IPR036188">
    <property type="entry name" value="FAD/NAD-bd_sf"/>
</dbReference>
<keyword evidence="2" id="KW-0520">NAD</keyword>
<keyword evidence="5" id="KW-0503">Monooxygenase</keyword>
<dbReference type="Gene3D" id="3.50.50.60">
    <property type="entry name" value="FAD/NAD(P)-binding domain"/>
    <property type="match status" value="2"/>
</dbReference>
<dbReference type="EMBL" id="VTUZ01000061">
    <property type="protein sequence ID" value="KAA0998268.1"/>
    <property type="molecule type" value="Genomic_DNA"/>
</dbReference>
<dbReference type="InterPro" id="IPR050631">
    <property type="entry name" value="PheA/TfdB_FAD_monoxygenase"/>
</dbReference>
<dbReference type="PANTHER" id="PTHR43476:SF4">
    <property type="entry name" value="BLR0106 PROTEIN"/>
    <property type="match status" value="1"/>
</dbReference>
<dbReference type="RefSeq" id="WP_149676058.1">
    <property type="nucleotide sequence ID" value="NZ_VTUZ01000061.1"/>
</dbReference>
<dbReference type="PRINTS" id="PR00420">
    <property type="entry name" value="RNGMNOXGNASE"/>
</dbReference>
<dbReference type="PANTHER" id="PTHR43476">
    <property type="entry name" value="3-(3-HYDROXY-PHENYL)PROPIONATE/3-HYDROXYCINNAMIC ACID HYDROXYLASE"/>
    <property type="match status" value="1"/>
</dbReference>
<reference evidence="5 6" key="1">
    <citation type="submission" date="2019-08" db="EMBL/GenBank/DDBJ databases">
        <title>Paraburkholderia sp. DCY113.</title>
        <authorList>
            <person name="Kang J."/>
        </authorList>
    </citation>
    <scope>NUCLEOTIDE SEQUENCE [LARGE SCALE GENOMIC DNA]</scope>
    <source>
        <strain evidence="5 6">DCY113</strain>
    </source>
</reference>
<keyword evidence="6" id="KW-1185">Reference proteome</keyword>